<protein>
    <submittedName>
        <fullName evidence="1">Uncharacterized protein</fullName>
    </submittedName>
</protein>
<dbReference type="EMBL" id="LAZR01002090">
    <property type="protein sequence ID" value="KKN34683.1"/>
    <property type="molecule type" value="Genomic_DNA"/>
</dbReference>
<sequence length="278" mass="31421">MLEGKGHCEHGEFDLRTGCPTCTAARREEASVNSPENIAKRIAAVQPEQAEMETGLNSEGLTLVEVEETAVALRPFEDYEAHDCFLESERVLEIAKSRVITTLEESQAANADLALISKLTKQMDNKRKTLLAPSKEEADAIRDTYKYLMGPIIEANSITKNKMLAFDTKQRQIQAEQERINQQRLAAAQAEMNLKGELSESVNLVEVEKAPERVKTDMGTSFKTDRWKYKIDDINQLPKEYMLPDDAQLSAIARKHHDKKPVPGVTFYNDPYYTVRTK</sequence>
<reference evidence="1" key="1">
    <citation type="journal article" date="2015" name="Nature">
        <title>Complex archaea that bridge the gap between prokaryotes and eukaryotes.</title>
        <authorList>
            <person name="Spang A."/>
            <person name="Saw J.H."/>
            <person name="Jorgensen S.L."/>
            <person name="Zaremba-Niedzwiedzka K."/>
            <person name="Martijn J."/>
            <person name="Lind A.E."/>
            <person name="van Eijk R."/>
            <person name="Schleper C."/>
            <person name="Guy L."/>
            <person name="Ettema T.J."/>
        </authorList>
    </citation>
    <scope>NUCLEOTIDE SEQUENCE</scope>
</reference>
<gene>
    <name evidence="1" type="ORF">LCGC14_0791100</name>
</gene>
<evidence type="ECO:0000313" key="1">
    <source>
        <dbReference type="EMBL" id="KKN34683.1"/>
    </source>
</evidence>
<comment type="caution">
    <text evidence="1">The sequence shown here is derived from an EMBL/GenBank/DDBJ whole genome shotgun (WGS) entry which is preliminary data.</text>
</comment>
<accession>A0A0F9SZJ2</accession>
<dbReference type="AlphaFoldDB" id="A0A0F9SZJ2"/>
<name>A0A0F9SZJ2_9ZZZZ</name>
<proteinExistence type="predicted"/>
<organism evidence="1">
    <name type="scientific">marine sediment metagenome</name>
    <dbReference type="NCBI Taxonomy" id="412755"/>
    <lineage>
        <taxon>unclassified sequences</taxon>
        <taxon>metagenomes</taxon>
        <taxon>ecological metagenomes</taxon>
    </lineage>
</organism>